<accession>A0A371ESL8</accession>
<feature type="compositionally biased region" description="Low complexity" evidence="1">
    <location>
        <begin position="1"/>
        <end position="22"/>
    </location>
</feature>
<dbReference type="EMBL" id="QJKJ01012286">
    <property type="protein sequence ID" value="RDX69047.1"/>
    <property type="molecule type" value="Genomic_DNA"/>
</dbReference>
<keyword evidence="3" id="KW-1185">Reference proteome</keyword>
<dbReference type="OrthoDB" id="1737256at2759"/>
<dbReference type="Proteomes" id="UP000257109">
    <property type="component" value="Unassembled WGS sequence"/>
</dbReference>
<evidence type="ECO:0000256" key="1">
    <source>
        <dbReference type="SAM" id="MobiDB-lite"/>
    </source>
</evidence>
<gene>
    <name evidence="2" type="ORF">CR513_51894</name>
</gene>
<dbReference type="AlphaFoldDB" id="A0A371ESL8"/>
<evidence type="ECO:0008006" key="4">
    <source>
        <dbReference type="Google" id="ProtNLM"/>
    </source>
</evidence>
<dbReference type="PANTHER" id="PTHR37610:SF97">
    <property type="entry name" value="RETROTRANSPOSON GAG DOMAIN-CONTAINING PROTEIN"/>
    <property type="match status" value="1"/>
</dbReference>
<feature type="non-terminal residue" evidence="2">
    <location>
        <position position="1"/>
    </location>
</feature>
<proteinExistence type="predicted"/>
<sequence length="108" mass="12079">MARNNNRNSENNSNNSNVNSSNLDPSQNSTSPYYVHLGENLATALISPLSNGRNYNFWVRSMRLDSSFEAWGHCSNLVLSWILNSVSLLIAQCIAYAKIAAEAWQELK</sequence>
<dbReference type="PANTHER" id="PTHR37610">
    <property type="entry name" value="CCHC-TYPE DOMAIN-CONTAINING PROTEIN"/>
    <property type="match status" value="1"/>
</dbReference>
<evidence type="ECO:0000313" key="2">
    <source>
        <dbReference type="EMBL" id="RDX69047.1"/>
    </source>
</evidence>
<reference evidence="2" key="1">
    <citation type="submission" date="2018-05" db="EMBL/GenBank/DDBJ databases">
        <title>Draft genome of Mucuna pruriens seed.</title>
        <authorList>
            <person name="Nnadi N.E."/>
            <person name="Vos R."/>
            <person name="Hasami M.H."/>
            <person name="Devisetty U.K."/>
            <person name="Aguiy J.C."/>
        </authorList>
    </citation>
    <scope>NUCLEOTIDE SEQUENCE [LARGE SCALE GENOMIC DNA]</scope>
    <source>
        <strain evidence="2">JCA_2017</strain>
    </source>
</reference>
<comment type="caution">
    <text evidence="2">The sequence shown here is derived from an EMBL/GenBank/DDBJ whole genome shotgun (WGS) entry which is preliminary data.</text>
</comment>
<name>A0A371ESL8_MUCPR</name>
<protein>
    <recommendedName>
        <fullName evidence="4">Retrotransposon Copia-like N-terminal domain-containing protein</fullName>
    </recommendedName>
</protein>
<organism evidence="2 3">
    <name type="scientific">Mucuna pruriens</name>
    <name type="common">Velvet bean</name>
    <name type="synonym">Dolichos pruriens</name>
    <dbReference type="NCBI Taxonomy" id="157652"/>
    <lineage>
        <taxon>Eukaryota</taxon>
        <taxon>Viridiplantae</taxon>
        <taxon>Streptophyta</taxon>
        <taxon>Embryophyta</taxon>
        <taxon>Tracheophyta</taxon>
        <taxon>Spermatophyta</taxon>
        <taxon>Magnoliopsida</taxon>
        <taxon>eudicotyledons</taxon>
        <taxon>Gunneridae</taxon>
        <taxon>Pentapetalae</taxon>
        <taxon>rosids</taxon>
        <taxon>fabids</taxon>
        <taxon>Fabales</taxon>
        <taxon>Fabaceae</taxon>
        <taxon>Papilionoideae</taxon>
        <taxon>50 kb inversion clade</taxon>
        <taxon>NPAAA clade</taxon>
        <taxon>indigoferoid/millettioid clade</taxon>
        <taxon>Phaseoleae</taxon>
        <taxon>Mucuna</taxon>
    </lineage>
</organism>
<feature type="region of interest" description="Disordered" evidence="1">
    <location>
        <begin position="1"/>
        <end position="31"/>
    </location>
</feature>
<evidence type="ECO:0000313" key="3">
    <source>
        <dbReference type="Proteomes" id="UP000257109"/>
    </source>
</evidence>